<evidence type="ECO:0000313" key="1">
    <source>
        <dbReference type="EMBL" id="PIZ58793.1"/>
    </source>
</evidence>
<dbReference type="EMBL" id="PFNX01000056">
    <property type="protein sequence ID" value="PIZ58793.1"/>
    <property type="molecule type" value="Genomic_DNA"/>
</dbReference>
<proteinExistence type="predicted"/>
<comment type="caution">
    <text evidence="1">The sequence shown here is derived from an EMBL/GenBank/DDBJ whole genome shotgun (WGS) entry which is preliminary data.</text>
</comment>
<evidence type="ECO:0000313" key="2">
    <source>
        <dbReference type="Proteomes" id="UP000229336"/>
    </source>
</evidence>
<sequence length="71" mass="7723">MPTKVPVREKNHHKYVNPVTPVAPAAPAAQAGLTKDQIRLGELALNMQSGLLDAEGYRELAHLQGRVRRAA</sequence>
<accession>A0A2M7TSM7</accession>
<name>A0A2M7TSM7_9BACT</name>
<gene>
    <name evidence="1" type="ORF">COY20_03050</name>
</gene>
<protein>
    <submittedName>
        <fullName evidence="1">Uncharacterized protein</fullName>
    </submittedName>
</protein>
<dbReference type="Proteomes" id="UP000229336">
    <property type="component" value="Unassembled WGS sequence"/>
</dbReference>
<organism evidence="1 2">
    <name type="scientific">Candidatus Shapirobacteria bacterium CG_4_10_14_0_2_um_filter_40_12</name>
    <dbReference type="NCBI Taxonomy" id="1974871"/>
    <lineage>
        <taxon>Bacteria</taxon>
        <taxon>Candidatus Shapironibacteriota</taxon>
    </lineage>
</organism>
<reference evidence="2" key="1">
    <citation type="submission" date="2017-09" db="EMBL/GenBank/DDBJ databases">
        <title>Depth-based differentiation of microbial function through sediment-hosted aquifers and enrichment of novel symbionts in the deep terrestrial subsurface.</title>
        <authorList>
            <person name="Probst A.J."/>
            <person name="Ladd B."/>
            <person name="Jarett J.K."/>
            <person name="Geller-Mcgrath D.E."/>
            <person name="Sieber C.M.K."/>
            <person name="Emerson J.B."/>
            <person name="Anantharaman K."/>
            <person name="Thomas B.C."/>
            <person name="Malmstrom R."/>
            <person name="Stieglmeier M."/>
            <person name="Klingl A."/>
            <person name="Woyke T."/>
            <person name="Ryan C.M."/>
            <person name="Banfield J.F."/>
        </authorList>
    </citation>
    <scope>NUCLEOTIDE SEQUENCE [LARGE SCALE GENOMIC DNA]</scope>
</reference>
<dbReference type="AlphaFoldDB" id="A0A2M7TSM7"/>